<dbReference type="STRING" id="537013.CLOSTMETH_00846"/>
<dbReference type="Gene3D" id="2.60.120.260">
    <property type="entry name" value="Galactose-binding domain-like"/>
    <property type="match status" value="2"/>
</dbReference>
<accession>C0EAJ1</accession>
<sequence length="1812" mass="197494">MRRIQKGIAALLAVFLLASLTLGTVSAAAETLEAAFQILDLTTNNRTNPQGLDVETPSFGWRMESNVVGQKQTGYHLVVKEKQSGRTVWDSGKTEGEVSQYIAYEGETLEAETDYSWSVTVYDQTGAARTSETAFFTTGLMADRLIEPEPVPVEDLTEFTVDVDFVIHSGCLGLLLGVQDSGTFLMWQVHAGDVAINPHRWTGGGLNQNYPRPSIKDALGIDNIIGREMHMTVKANNGVLTTLIDGTQIGDPVSVGTLKLGRLGFRQFDNEAADVDSISVRDKDGNLVFEDDFNDPSVVNFSGGRIEDGKLKMNNSRLVFQNADTTGKITAFTLEMDAEVVNDALGIVFGAQDSNNFFMWQLNAKYGAQGRLRPHRWTGGGVSELNANDLNAVFGDNGPILGTPCHVKIEVDNGVINTYMGLPGEEMKQVSTVTVEPFELGKIGFRQNRAGGDDEIGIVDNIKVTAKDGAVLFEDDFSDPSNPGFPSGTITEDGRLRVENALFFQNEKEETVGWSGAQWIGAPEVTFEAGKVPVFEASYTMQLEQGSTKAAALFCGNDFRLTDKTKNNYRVEGESYLKVELDASGLLNGAPAKLNVYRKGFCSGDYNNPDATTLLGSFDLNDIGLTQETMYNPIPFSVTAFGYGLSISVGGRSFGQIVANPTGRTGDDPMCTYLNQIGFLTEAGQRAVIGDYTIRTRDTAKSMLLSKTSGATYSIFEGTEGVSVDGGIIRVGSDSAEVKALADPSYGTIQMLRREITAKREISTARLYVTARGVYEMSVNGVRVGEDWFNPGFTQYDDTITYSTYDITSLMNSGENVIGARLSSGWWCDQMTFDINRYNYWGNKPSLLAKIVLTYDDGSQDIVVTDPSWTYNNSDSPIIYSGFFNGETYDARREAGIEGWDTPGYTGANWKQASVITPLPENANPHIIARYDDPVRIAETLSAKFDKEVDPGVYVYDMGTNMAGVPEIKLPEGKSGQKITIRYSEMYYPELDPSNPFYYGEMGGKLLTENYRGALSTDTYIMKGTPGGETYRPSFTFHGYRYIEISGFDEPIPAENIKGIVLSSVQEITADYESSNPLTNQLHLNIRRSLLGNHISIPTDCPQRDERMGWTGDAQVFSRTATYYGSMNTLYEGWENTIRDAQTESGCIPQTAPNLGWAAGVEVAWPAAIIIPTWEVYKQYGNTRLIEDNLAAMKAFLDSIDNDRMSPDSYLTRGTALTEHLALIGTDSPLCSNVLYAYMLGLFSKMAEAVGETELAQTYGDLEVKVKEDWNRVFIDAASGKTQNSGGGIQDTQASYALAIEYGVISDANRDKAVQYLVDACARGYNNVPYTITTGFIGTAPLLPALTRSGRIDDAYKMFEQTEFASWLYPVTQGATSIWERWNGYTIENGFSGLNYMNSFNHYAAGAVGAWMINDHVGITSDEEHPGFQQFVLQPTPGGDFTFVNGGYKSIYGQIESNWTASQGELTSYEAVVPANAQATLYLPVDESTLEGFQEVQGVRYLGMEEHNGRQTAKFSLVAGGYDFALTDGKLTVSVQDGYVTDSEPEPTDTDKTILNQVIAYAEAAQADASFADVIADVQASFIQTLNEAQKVQKNADASQQEIDAAWIALMGEIHKLGFVKGDATMLQTLYDYAAGLDMSLYADNQAKADFPAALAAAKSVLDDKDNMLAGEIDAAVDQLVSVLEQLRFKADKSILESLLEQAGRLDTSLYTAESVQRLNSAVQAGQAVFADGSAEQMDADRAAELIRSALDSLEAKSSETTTAEPSAPAQGDAQQTTANQSPATGEALPISAAAVLMLSAGVFVAMRRRNR</sequence>
<feature type="chain" id="PRO_5002897310" description="alpha-L-rhamnosidase" evidence="6">
    <location>
        <begin position="28"/>
        <end position="1812"/>
    </location>
</feature>
<dbReference type="InterPro" id="IPR013783">
    <property type="entry name" value="Ig-like_fold"/>
</dbReference>
<dbReference type="InterPro" id="IPR035396">
    <property type="entry name" value="Bac_rhamnosid6H"/>
</dbReference>
<keyword evidence="5" id="KW-0812">Transmembrane</keyword>
<dbReference type="InterPro" id="IPR012341">
    <property type="entry name" value="6hp_glycosidase-like_sf"/>
</dbReference>
<dbReference type="Pfam" id="PF17389">
    <property type="entry name" value="Bac_rhamnosid6H"/>
    <property type="match status" value="1"/>
</dbReference>
<keyword evidence="6" id="KW-0732">Signal</keyword>
<dbReference type="InterPro" id="IPR008928">
    <property type="entry name" value="6-hairpin_glycosidase_sf"/>
</dbReference>
<dbReference type="HOGENOM" id="CLU_002926_3_1_9"/>
<evidence type="ECO:0000256" key="5">
    <source>
        <dbReference type="SAM" id="Phobius"/>
    </source>
</evidence>
<keyword evidence="5" id="KW-1133">Transmembrane helix</keyword>
<dbReference type="Pfam" id="PF05592">
    <property type="entry name" value="Bac_rhamnosid"/>
    <property type="match status" value="1"/>
</dbReference>
<feature type="domain" description="Alpha-L-rhamnosidase six-hairpin glycosidase" evidence="9">
    <location>
        <begin position="1070"/>
        <end position="1414"/>
    </location>
</feature>
<dbReference type="GO" id="GO:0030596">
    <property type="term" value="F:alpha-L-rhamnosidase activity"/>
    <property type="evidence" value="ECO:0007669"/>
    <property type="project" value="UniProtKB-EC"/>
</dbReference>
<evidence type="ECO:0000256" key="6">
    <source>
        <dbReference type="SAM" id="SignalP"/>
    </source>
</evidence>
<feature type="signal peptide" evidence="6">
    <location>
        <begin position="1"/>
        <end position="27"/>
    </location>
</feature>
<dbReference type="Gene3D" id="1.50.10.10">
    <property type="match status" value="1"/>
</dbReference>
<dbReference type="PANTHER" id="PTHR33307:SF6">
    <property type="entry name" value="ALPHA-RHAMNOSIDASE (EUROFUNG)-RELATED"/>
    <property type="match status" value="1"/>
</dbReference>
<name>C0EAJ1_9FIRM</name>
<reference evidence="11 12" key="2">
    <citation type="submission" date="2009-02" db="EMBL/GenBank/DDBJ databases">
        <title>Draft genome sequence of Clostridium methylpentosum (DSM 5476).</title>
        <authorList>
            <person name="Sudarsanam P."/>
            <person name="Ley R."/>
            <person name="Guruge J."/>
            <person name="Turnbaugh P.J."/>
            <person name="Mahowald M."/>
            <person name="Liep D."/>
            <person name="Gordon J."/>
        </authorList>
    </citation>
    <scope>NUCLEOTIDE SEQUENCE [LARGE SCALE GENOMIC DNA]</scope>
    <source>
        <strain evidence="11 12">DSM 5476</strain>
    </source>
</reference>
<keyword evidence="3" id="KW-0378">Hydrolase</keyword>
<evidence type="ECO:0000259" key="9">
    <source>
        <dbReference type="Pfam" id="PF17389"/>
    </source>
</evidence>
<evidence type="ECO:0000256" key="1">
    <source>
        <dbReference type="ARBA" id="ARBA00001445"/>
    </source>
</evidence>
<dbReference type="eggNOG" id="COG1538">
    <property type="taxonomic scope" value="Bacteria"/>
</dbReference>
<feature type="domain" description="Alpha-L-rhamnosidase C-terminal" evidence="10">
    <location>
        <begin position="1423"/>
        <end position="1491"/>
    </location>
</feature>
<dbReference type="InterPro" id="IPR035398">
    <property type="entry name" value="Bac_rhamnosid_C"/>
</dbReference>
<dbReference type="Proteomes" id="UP000003340">
    <property type="component" value="Unassembled WGS sequence"/>
</dbReference>
<reference evidence="11 12" key="1">
    <citation type="submission" date="2009-01" db="EMBL/GenBank/DDBJ databases">
        <authorList>
            <person name="Fulton L."/>
            <person name="Clifton S."/>
            <person name="Fulton B."/>
            <person name="Xu J."/>
            <person name="Minx P."/>
            <person name="Pepin K.H."/>
            <person name="Johnson M."/>
            <person name="Bhonagiri V."/>
            <person name="Nash W.E."/>
            <person name="Mardis E.R."/>
            <person name="Wilson R.K."/>
        </authorList>
    </citation>
    <scope>NUCLEOTIDE SEQUENCE [LARGE SCALE GENOMIC DNA]</scope>
    <source>
        <strain evidence="11 12">DSM 5476</strain>
    </source>
</reference>
<evidence type="ECO:0000256" key="2">
    <source>
        <dbReference type="ARBA" id="ARBA00012652"/>
    </source>
</evidence>
<dbReference type="Gene3D" id="2.60.420.10">
    <property type="entry name" value="Maltose phosphorylase, domain 3"/>
    <property type="match status" value="1"/>
</dbReference>
<evidence type="ECO:0000256" key="4">
    <source>
        <dbReference type="SAM" id="MobiDB-lite"/>
    </source>
</evidence>
<evidence type="ECO:0000259" key="8">
    <source>
        <dbReference type="Pfam" id="PF08531"/>
    </source>
</evidence>
<keyword evidence="5" id="KW-0472">Membrane</keyword>
<dbReference type="InterPro" id="IPR008902">
    <property type="entry name" value="Rhamnosid_concanavalin"/>
</dbReference>
<dbReference type="SUPFAM" id="SSF48208">
    <property type="entry name" value="Six-hairpin glycosidases"/>
    <property type="match status" value="1"/>
</dbReference>
<feature type="domain" description="Alpha-L-rhamnosidase concanavalin-like" evidence="7">
    <location>
        <begin position="948"/>
        <end position="1062"/>
    </location>
</feature>
<evidence type="ECO:0000256" key="3">
    <source>
        <dbReference type="ARBA" id="ARBA00022801"/>
    </source>
</evidence>
<evidence type="ECO:0000313" key="11">
    <source>
        <dbReference type="EMBL" id="EEG31536.1"/>
    </source>
</evidence>
<feature type="region of interest" description="Disordered" evidence="4">
    <location>
        <begin position="1755"/>
        <end position="1785"/>
    </location>
</feature>
<dbReference type="PANTHER" id="PTHR33307">
    <property type="entry name" value="ALPHA-RHAMNOSIDASE (EUROFUNG)"/>
    <property type="match status" value="1"/>
</dbReference>
<dbReference type="Gene3D" id="2.60.40.10">
    <property type="entry name" value="Immunoglobulins"/>
    <property type="match status" value="1"/>
</dbReference>
<feature type="domain" description="Bacterial alpha-L-rhamnosidase N-terminal" evidence="8">
    <location>
        <begin position="761"/>
        <end position="938"/>
    </location>
</feature>
<evidence type="ECO:0000259" key="10">
    <source>
        <dbReference type="Pfam" id="PF17390"/>
    </source>
</evidence>
<dbReference type="InterPro" id="IPR013737">
    <property type="entry name" value="Bac_rhamnosid_N"/>
</dbReference>
<comment type="catalytic activity">
    <reaction evidence="1">
        <text>Hydrolysis of terminal non-reducing alpha-L-rhamnose residues in alpha-L-rhamnosides.</text>
        <dbReference type="EC" id="3.2.1.40"/>
    </reaction>
</comment>
<feature type="transmembrane region" description="Helical" evidence="5">
    <location>
        <begin position="1788"/>
        <end position="1807"/>
    </location>
</feature>
<dbReference type="EC" id="3.2.1.40" evidence="2"/>
<proteinExistence type="predicted"/>
<dbReference type="GO" id="GO:0005975">
    <property type="term" value="P:carbohydrate metabolic process"/>
    <property type="evidence" value="ECO:0007669"/>
    <property type="project" value="InterPro"/>
</dbReference>
<feature type="compositionally biased region" description="Polar residues" evidence="4">
    <location>
        <begin position="1773"/>
        <end position="1784"/>
    </location>
</feature>
<dbReference type="Pfam" id="PF17390">
    <property type="entry name" value="Bac_rhamnosid_C"/>
    <property type="match status" value="1"/>
</dbReference>
<evidence type="ECO:0000259" key="7">
    <source>
        <dbReference type="Pfam" id="PF05592"/>
    </source>
</evidence>
<dbReference type="Gene3D" id="1.20.1270.90">
    <property type="entry name" value="AF1782-like"/>
    <property type="match status" value="1"/>
</dbReference>
<dbReference type="eggNOG" id="COG3408">
    <property type="taxonomic scope" value="Bacteria"/>
</dbReference>
<dbReference type="InterPro" id="IPR016007">
    <property type="entry name" value="Alpha_rhamnosid"/>
</dbReference>
<dbReference type="eggNOG" id="COG4692">
    <property type="taxonomic scope" value="Bacteria"/>
</dbReference>
<keyword evidence="12" id="KW-1185">Reference proteome</keyword>
<protein>
    <recommendedName>
        <fullName evidence="2">alpha-L-rhamnosidase</fullName>
        <ecNumber evidence="2">3.2.1.40</ecNumber>
    </recommendedName>
</protein>
<organism evidence="11 12">
    <name type="scientific">[Clostridium] methylpentosum DSM 5476</name>
    <dbReference type="NCBI Taxonomy" id="537013"/>
    <lineage>
        <taxon>Bacteria</taxon>
        <taxon>Bacillati</taxon>
        <taxon>Bacillota</taxon>
        <taxon>Clostridia</taxon>
        <taxon>Eubacteriales</taxon>
        <taxon>Oscillospiraceae</taxon>
        <taxon>Oscillospiraceae incertae sedis</taxon>
    </lineage>
</organism>
<dbReference type="Pfam" id="PF08531">
    <property type="entry name" value="Bac_rhamnosid_N"/>
    <property type="match status" value="1"/>
</dbReference>
<dbReference type="EMBL" id="ACEC01000032">
    <property type="protein sequence ID" value="EEG31536.1"/>
    <property type="molecule type" value="Genomic_DNA"/>
</dbReference>
<comment type="caution">
    <text evidence="11">The sequence shown here is derived from an EMBL/GenBank/DDBJ whole genome shotgun (WGS) entry which is preliminary data.</text>
</comment>
<gene>
    <name evidence="11" type="ORF">CLOSTMETH_00846</name>
</gene>
<dbReference type="Pfam" id="PF25788">
    <property type="entry name" value="Ig_Rha78A_N"/>
    <property type="match status" value="1"/>
</dbReference>
<evidence type="ECO:0000313" key="12">
    <source>
        <dbReference type="Proteomes" id="UP000003340"/>
    </source>
</evidence>